<dbReference type="InterPro" id="IPR040497">
    <property type="entry name" value="Glyco_transf_24"/>
</dbReference>
<keyword evidence="5" id="KW-0325">Glycoprotein</keyword>
<evidence type="ECO:0000256" key="3">
    <source>
        <dbReference type="ARBA" id="ARBA00022729"/>
    </source>
</evidence>
<dbReference type="Pfam" id="PF18401">
    <property type="entry name" value="Thioredoxin_13"/>
    <property type="match status" value="1"/>
</dbReference>
<evidence type="ECO:0000256" key="2">
    <source>
        <dbReference type="ARBA" id="ARBA00004319"/>
    </source>
</evidence>
<evidence type="ECO:0000259" key="10">
    <source>
        <dbReference type="Pfam" id="PF18404"/>
    </source>
</evidence>
<dbReference type="CDD" id="cd06432">
    <property type="entry name" value="GT8_HUGT1_C_like"/>
    <property type="match status" value="1"/>
</dbReference>
<evidence type="ECO:0000313" key="11">
    <source>
        <dbReference type="EMBL" id="CCA14500.1"/>
    </source>
</evidence>
<protein>
    <submittedName>
        <fullName evidence="11">UDPglucose:glycoprotein glucosyltransferase putative</fullName>
    </submittedName>
</protein>
<dbReference type="UniPathway" id="UPA00378"/>
<organism evidence="11">
    <name type="scientific">Albugo laibachii Nc14</name>
    <dbReference type="NCBI Taxonomy" id="890382"/>
    <lineage>
        <taxon>Eukaryota</taxon>
        <taxon>Sar</taxon>
        <taxon>Stramenopiles</taxon>
        <taxon>Oomycota</taxon>
        <taxon>Peronosporomycetes</taxon>
        <taxon>Albuginales</taxon>
        <taxon>Albuginaceae</taxon>
        <taxon>Albugo</taxon>
    </lineage>
</organism>
<dbReference type="SUPFAM" id="SSF53448">
    <property type="entry name" value="Nucleotide-diphospho-sugar transferases"/>
    <property type="match status" value="1"/>
</dbReference>
<evidence type="ECO:0000256" key="6">
    <source>
        <dbReference type="SAM" id="MobiDB-lite"/>
    </source>
</evidence>
<keyword evidence="11" id="KW-0808">Transferase</keyword>
<dbReference type="GO" id="GO:0003980">
    <property type="term" value="F:UDP-glucose:glycoprotein glucosyltransferase activity"/>
    <property type="evidence" value="ECO:0007669"/>
    <property type="project" value="InterPro"/>
</dbReference>
<sequence length="1677" mass="189884">MTKVVTNKAPIRAVLMRLIVPLIPLFVAFLPQCDSRAIHVNVTASWRSAITYPLTEISEFLAQEDPRLFWQWIDLLGAGDVFSTKMNDAADAETEVVLDVSGDAKSAVTAQSKSWSEMIENKHAMIERIVSKAMELTDTFLASHHSIIKLALLTRSYSPKVEMFRQMALDSVYHTSCDNRISAWAVVSNSKCVLAYACSIKELDALLQKSYEETSACIGPAENDRELPVDHVFVGSGDRDTASQKLTIILYGAIATNSFFDLHETIKPFAKIGRFTYIVRHYNRDSSLPTLLQGYGVSLDIKNMEYKTIDDDEHEKADDDHDDSELDNIDGISSDQKSALSEGLQQLEKESLQKQVDDTSHDEEQSEEWNLNDLGMVATFEILQSKNPVRHIKSLSQDFPKHAKRLAMAKNLLPSDIRETLRQWRISVVSYDYLDTLVVNGIPISATRGSFNAFDLLKLIQQEWSLVKKFSTLGLQEQDIIQLRQIGVAPIAEARYGTEKVVRIMIRGPVDGITPIYLTNIETDPSLARLPKSINALKSPSWHLIQIRRNMYEIGVIFDPTTQSGVEVLREMHFLYSRGAPIQFGILPTSKALLNTVDPQERVELIRLWKRVTLGEQATSFHFSKIIFLIRGQALGDLADESLHSQFTKFLSLMLTLDVGYTVSQLIGIYQKTIADMVETKDEVLAILKSDRLDEEVLSITEFISRKHLPFECHLFNGIIQPGLSLQENLMDNFGREQHVYQSLAREAKLSGKRDLIEQLLEHQDTYNSYFTIYSDSANKVDFHSFVSESNAASSLLNNDLDETLERMLTDHVTYLHPIGSATVTKKETLVFHLSVFSPSACGHAYQGVAELLRTDSNHSSTARVGIVHLHENTPSNLEEDRKKVGQLILDVLSKANTTDEKIMLEAIAHTFKCQMEYKSYEDTKQSLLGLLETFESNYATEWKELVKAHVSLPILKVDPDKQRLSNLLAVSTGQCGNSAAGKLTLSTSHLFLNGRCVDLSDYILGEFDIKDLIAYDLETRTEDAAKVVLKDDDSEMSVQDAGLKSLYLMKVCGLLDQYRHWDRYNALDLLTESGTKNRSMIHIDGDSTLNVVAFLDPLTEATQRMSSILETLQTQLNATIDIILVPDSEYSEFPLRRFYQYVFGNAPLHLGNSILNGAAFRSLPIKPILTMNIDTVEEWNVHTHESRYDADNLMVDPKNEAEVRGTKTVSYILNNVLVYGRCVDVTDGRMIPPNGLQLILHQRFGNEKLSHDTLVMRNLGYFQLQATPGIWSLHLARGRAANLYEIVMNHGDSSTETEVVYSIPVFISDFNTRKTNLVVKKRVGKEQIALLDSDEHDDANYVDEETKEAGTPGSVLTSYWNSVSSLLTGRKSAISTSSDEALKNSKETIHVFSLATGHLYERFLKIMMLSVVKRTKSDVVFWLLENFLSPNFKRSVPALQAEFGIEIRLITYKWPKWLRRQTVKQRIIWGYKILFLDVLFPLHINKIIYVDSDQVVRADLKELWEMDLKGAVYAYAPFCGSRNLGFQFWREGFWKSHLQGKPYHISALYLVDLKQFRKVAAGDTLRGIYEQLSSDPNSLANLDQDLPNFVQHNIPIFTLPQEWLWCESWCSDETKAEAKTIDLCNNPKEKEPKLEMAKRVISGDLFQESWIQLDQEIRESEKRYVAGLQSSDAGTI</sequence>
<reference evidence="11" key="2">
    <citation type="submission" date="2011-02" db="EMBL/GenBank/DDBJ databases">
        <authorList>
            <person name="MacLean D."/>
        </authorList>
    </citation>
    <scope>NUCLEOTIDE SEQUENCE</scope>
</reference>
<accession>F0W0C8</accession>
<feature type="domain" description="UGGT thioredoxin-like" evidence="7">
    <location>
        <begin position="54"/>
        <end position="286"/>
    </location>
</feature>
<dbReference type="Pfam" id="PF06427">
    <property type="entry name" value="UDP-g_GGTase"/>
    <property type="match status" value="1"/>
</dbReference>
<reference evidence="11" key="1">
    <citation type="journal article" date="2011" name="PLoS Biol.">
        <title>Gene gain and loss during evolution of obligate parasitism in the white rust pathogen of Arabidopsis thaliana.</title>
        <authorList>
            <person name="Kemen E."/>
            <person name="Gardiner A."/>
            <person name="Schultz-Larsen T."/>
            <person name="Kemen A.C."/>
            <person name="Balmuth A.L."/>
            <person name="Robert-Seilaniantz A."/>
            <person name="Bailey K."/>
            <person name="Holub E."/>
            <person name="Studholme D.J."/>
            <person name="Maclean D."/>
            <person name="Jones J.D."/>
        </authorList>
    </citation>
    <scope>NUCLEOTIDE SEQUENCE</scope>
</reference>
<dbReference type="Pfam" id="PF18402">
    <property type="entry name" value="Thioredoxin_14"/>
    <property type="match status" value="1"/>
</dbReference>
<name>F0W0C8_9STRA</name>
<dbReference type="PANTHER" id="PTHR11226:SF0">
    <property type="entry name" value="UDP-GLUCOSE:GLYCOPROTEIN GLUCOSYLTRANSFERASE"/>
    <property type="match status" value="1"/>
</dbReference>
<dbReference type="InterPro" id="IPR029044">
    <property type="entry name" value="Nucleotide-diphossugar_trans"/>
</dbReference>
<dbReference type="HOGENOM" id="CLU_002668_1_0_1"/>
<feature type="compositionally biased region" description="Basic and acidic residues" evidence="6">
    <location>
        <begin position="310"/>
        <end position="319"/>
    </location>
</feature>
<dbReference type="InterPro" id="IPR040694">
    <property type="entry name" value="UGGT_TRXL_2"/>
</dbReference>
<dbReference type="GO" id="GO:0018279">
    <property type="term" value="P:protein N-linked glycosylation via asparagine"/>
    <property type="evidence" value="ECO:0007669"/>
    <property type="project" value="TreeGrafter"/>
</dbReference>
<evidence type="ECO:0000259" key="8">
    <source>
        <dbReference type="Pfam" id="PF18401"/>
    </source>
</evidence>
<comment type="subcellular location">
    <subcellularLocation>
        <location evidence="2">Endoplasmic reticulum lumen</location>
    </subcellularLocation>
</comment>
<dbReference type="Pfam" id="PF18400">
    <property type="entry name" value="Thioredoxin_12"/>
    <property type="match status" value="1"/>
</dbReference>
<gene>
    <name evidence="11" type="primary">AlNc14C4G571</name>
    <name evidence="11" type="ORF">ALNC14_006430</name>
</gene>
<dbReference type="InterPro" id="IPR009448">
    <property type="entry name" value="UDP-g_GGtrans"/>
</dbReference>
<evidence type="ECO:0000259" key="7">
    <source>
        <dbReference type="Pfam" id="PF18400"/>
    </source>
</evidence>
<feature type="domain" description="UGGT thioredoxin-like" evidence="9">
    <location>
        <begin position="514"/>
        <end position="768"/>
    </location>
</feature>
<feature type="domain" description="Glucosyltransferase 24 catalytic" evidence="10">
    <location>
        <begin position="1390"/>
        <end position="1659"/>
    </location>
</feature>
<keyword evidence="3" id="KW-0732">Signal</keyword>
<evidence type="ECO:0000259" key="9">
    <source>
        <dbReference type="Pfam" id="PF18402"/>
    </source>
</evidence>
<evidence type="ECO:0000256" key="1">
    <source>
        <dbReference type="ARBA" id="ARBA00001913"/>
    </source>
</evidence>
<comment type="cofactor">
    <cofactor evidence="1">
        <name>Ca(2+)</name>
        <dbReference type="ChEBI" id="CHEBI:29108"/>
    </cofactor>
</comment>
<dbReference type="GO" id="GO:0005788">
    <property type="term" value="C:endoplasmic reticulum lumen"/>
    <property type="evidence" value="ECO:0007669"/>
    <property type="project" value="UniProtKB-SubCell"/>
</dbReference>
<dbReference type="PANTHER" id="PTHR11226">
    <property type="entry name" value="UDP-GLUCOSE GLYCOPROTEIN:GLUCOSYLTRANSFERASE"/>
    <property type="match status" value="1"/>
</dbReference>
<dbReference type="Gene3D" id="3.90.550.10">
    <property type="entry name" value="Spore Coat Polysaccharide Biosynthesis Protein SpsA, Chain A"/>
    <property type="match status" value="1"/>
</dbReference>
<dbReference type="GO" id="GO:0036503">
    <property type="term" value="P:ERAD pathway"/>
    <property type="evidence" value="ECO:0007669"/>
    <property type="project" value="TreeGrafter"/>
</dbReference>
<keyword evidence="4" id="KW-0256">Endoplasmic reticulum</keyword>
<dbReference type="InterPro" id="IPR040693">
    <property type="entry name" value="UGGT_TRXL_1"/>
</dbReference>
<dbReference type="GO" id="GO:0051082">
    <property type="term" value="F:unfolded protein binding"/>
    <property type="evidence" value="ECO:0007669"/>
    <property type="project" value="TreeGrafter"/>
</dbReference>
<evidence type="ECO:0000256" key="4">
    <source>
        <dbReference type="ARBA" id="ARBA00022824"/>
    </source>
</evidence>
<proteinExistence type="predicted"/>
<evidence type="ECO:0000256" key="5">
    <source>
        <dbReference type="ARBA" id="ARBA00023180"/>
    </source>
</evidence>
<feature type="domain" description="UGGT thioredoxin-like" evidence="8">
    <location>
        <begin position="366"/>
        <end position="483"/>
    </location>
</feature>
<feature type="region of interest" description="Disordered" evidence="6">
    <location>
        <begin position="310"/>
        <end position="332"/>
    </location>
</feature>
<dbReference type="InterPro" id="IPR040692">
    <property type="entry name" value="UGGT_TRXL_3"/>
</dbReference>
<dbReference type="EMBL" id="FR824049">
    <property type="protein sequence ID" value="CCA14500.1"/>
    <property type="molecule type" value="Genomic_DNA"/>
</dbReference>
<dbReference type="Pfam" id="PF18404">
    <property type="entry name" value="Glyco_transf_24"/>
    <property type="match status" value="1"/>
</dbReference>